<organism evidence="2 3">
    <name type="scientific">Streptomyces werraensis</name>
    <dbReference type="NCBI Taxonomy" id="68284"/>
    <lineage>
        <taxon>Bacteria</taxon>
        <taxon>Bacillati</taxon>
        <taxon>Actinomycetota</taxon>
        <taxon>Actinomycetes</taxon>
        <taxon>Kitasatosporales</taxon>
        <taxon>Streptomycetaceae</taxon>
        <taxon>Streptomyces</taxon>
    </lineage>
</organism>
<feature type="chain" id="PRO_5047301428" description="Secreted protein" evidence="1">
    <location>
        <begin position="30"/>
        <end position="120"/>
    </location>
</feature>
<dbReference type="RefSeq" id="WP_364026547.1">
    <property type="nucleotide sequence ID" value="NZ_JBFATD010000016.1"/>
</dbReference>
<evidence type="ECO:0008006" key="4">
    <source>
        <dbReference type="Google" id="ProtNLM"/>
    </source>
</evidence>
<keyword evidence="1" id="KW-0732">Signal</keyword>
<evidence type="ECO:0000256" key="1">
    <source>
        <dbReference type="SAM" id="SignalP"/>
    </source>
</evidence>
<accession>A0ABV3JMR6</accession>
<protein>
    <recommendedName>
        <fullName evidence="4">Secreted protein</fullName>
    </recommendedName>
</protein>
<dbReference type="EMBL" id="JBFATE010000016">
    <property type="protein sequence ID" value="MEV5249470.1"/>
    <property type="molecule type" value="Genomic_DNA"/>
</dbReference>
<keyword evidence="3" id="KW-1185">Reference proteome</keyword>
<evidence type="ECO:0000313" key="2">
    <source>
        <dbReference type="EMBL" id="MEV5249470.1"/>
    </source>
</evidence>
<name>A0ABV3JMR6_9ACTN</name>
<dbReference type="Proteomes" id="UP001552527">
    <property type="component" value="Unassembled WGS sequence"/>
</dbReference>
<comment type="caution">
    <text evidence="2">The sequence shown here is derived from an EMBL/GenBank/DDBJ whole genome shotgun (WGS) entry which is preliminary data.</text>
</comment>
<reference evidence="2 3" key="1">
    <citation type="submission" date="2024-06" db="EMBL/GenBank/DDBJ databases">
        <title>The Natural Products Discovery Center: Release of the First 8490 Sequenced Strains for Exploring Actinobacteria Biosynthetic Diversity.</title>
        <authorList>
            <person name="Kalkreuter E."/>
            <person name="Kautsar S.A."/>
            <person name="Yang D."/>
            <person name="Bader C.D."/>
            <person name="Teijaro C.N."/>
            <person name="Fluegel L."/>
            <person name="Davis C.M."/>
            <person name="Simpson J.R."/>
            <person name="Lauterbach L."/>
            <person name="Steele A.D."/>
            <person name="Gui C."/>
            <person name="Meng S."/>
            <person name="Li G."/>
            <person name="Viehrig K."/>
            <person name="Ye F."/>
            <person name="Su P."/>
            <person name="Kiefer A.F."/>
            <person name="Nichols A."/>
            <person name="Cepeda A.J."/>
            <person name="Yan W."/>
            <person name="Fan B."/>
            <person name="Jiang Y."/>
            <person name="Adhikari A."/>
            <person name="Zheng C.-J."/>
            <person name="Schuster L."/>
            <person name="Cowan T.M."/>
            <person name="Smanski M.J."/>
            <person name="Chevrette M.G."/>
            <person name="De Carvalho L.P.S."/>
            <person name="Shen B."/>
        </authorList>
    </citation>
    <scope>NUCLEOTIDE SEQUENCE [LARGE SCALE GENOMIC DNA]</scope>
    <source>
        <strain evidence="2 3">NPDC052768</strain>
    </source>
</reference>
<evidence type="ECO:0000313" key="3">
    <source>
        <dbReference type="Proteomes" id="UP001552527"/>
    </source>
</evidence>
<proteinExistence type="predicted"/>
<feature type="signal peptide" evidence="1">
    <location>
        <begin position="1"/>
        <end position="29"/>
    </location>
</feature>
<gene>
    <name evidence="2" type="ORF">AB0K95_30015</name>
</gene>
<sequence>MLKSFAKSAVVAATIAVAGVGIAAPSASAASVTVSVWGAQGQFDNNPGNGAASWIWAYTGSNYSARLDYQYYNDNTVRHLDVNGRNTSASANLSSDVWRIRICVPAGAMDGVTWVCSNWS</sequence>